<organism evidence="2 3">
    <name type="scientific">Trichoderma ghanense</name>
    <dbReference type="NCBI Taxonomy" id="65468"/>
    <lineage>
        <taxon>Eukaryota</taxon>
        <taxon>Fungi</taxon>
        <taxon>Dikarya</taxon>
        <taxon>Ascomycota</taxon>
        <taxon>Pezizomycotina</taxon>
        <taxon>Sordariomycetes</taxon>
        <taxon>Hypocreomycetidae</taxon>
        <taxon>Hypocreales</taxon>
        <taxon>Hypocreaceae</taxon>
        <taxon>Trichoderma</taxon>
    </lineage>
</organism>
<keyword evidence="3" id="KW-1185">Reference proteome</keyword>
<feature type="compositionally biased region" description="Basic and acidic residues" evidence="1">
    <location>
        <begin position="37"/>
        <end position="53"/>
    </location>
</feature>
<evidence type="ECO:0000256" key="1">
    <source>
        <dbReference type="SAM" id="MobiDB-lite"/>
    </source>
</evidence>
<feature type="compositionally biased region" description="Basic and acidic residues" evidence="1">
    <location>
        <begin position="250"/>
        <end position="260"/>
    </location>
</feature>
<dbReference type="Proteomes" id="UP001642720">
    <property type="component" value="Unassembled WGS sequence"/>
</dbReference>
<sequence length="294" mass="31816">MINPKHISFARGPSKSRFARYAIAPRAMDGTPVATLQDRDETSSQLPDRKDRLTPSNLCNPGARGMAGIKRGDEQQPWTMRGTAAWPCSHNGGMLIRSILLADQDCANRGGCIVGIKHHHESAEIGSHIPGLWQRGWPPIAGICTPALDPSVPGCYGSSERIACISPLVYCMSAAAWSPEQATWTTTSPSTKPGWLPYSAIFTSQLHGAEALPHETSFSPSCQQEPPPTLRRHVRGAIEPQRHRGTSRAQSKEKGEEGHSKKAYGRDGFSTSPSAILLWASTAFPSLEIPTFDG</sequence>
<feature type="region of interest" description="Disordered" evidence="1">
    <location>
        <begin position="34"/>
        <end position="69"/>
    </location>
</feature>
<reference evidence="2 3" key="1">
    <citation type="submission" date="2018-01" db="EMBL/GenBank/DDBJ databases">
        <title>Genome characterization of the sugarcane-associated fungus Trichoderma ghanense CCMA-1212 and their application in lignocelulose bioconversion.</title>
        <authorList>
            <person name="Steindorff A.S."/>
            <person name="Mendes T.D."/>
            <person name="Vilela E.S.D."/>
            <person name="Rodrigues D.S."/>
            <person name="Formighieri E.F."/>
            <person name="Melo I.S."/>
            <person name="Favaro L.C.L."/>
        </authorList>
    </citation>
    <scope>NUCLEOTIDE SEQUENCE [LARGE SCALE GENOMIC DNA]</scope>
    <source>
        <strain evidence="2 3">CCMA-1212</strain>
    </source>
</reference>
<evidence type="ECO:0000313" key="3">
    <source>
        <dbReference type="Proteomes" id="UP001642720"/>
    </source>
</evidence>
<protein>
    <submittedName>
        <fullName evidence="2">Uncharacterized protein</fullName>
    </submittedName>
</protein>
<evidence type="ECO:0000313" key="2">
    <source>
        <dbReference type="EMBL" id="TFB02790.1"/>
    </source>
</evidence>
<gene>
    <name evidence="2" type="ORF">CCMA1212_004999</name>
</gene>
<comment type="caution">
    <text evidence="2">The sequence shown here is derived from an EMBL/GenBank/DDBJ whole genome shotgun (WGS) entry which is preliminary data.</text>
</comment>
<dbReference type="EMBL" id="PPTA01000006">
    <property type="protein sequence ID" value="TFB02790.1"/>
    <property type="molecule type" value="Genomic_DNA"/>
</dbReference>
<proteinExistence type="predicted"/>
<dbReference type="GeneID" id="300576730"/>
<accession>A0ABY2H5R2</accession>
<name>A0ABY2H5R2_9HYPO</name>
<feature type="region of interest" description="Disordered" evidence="1">
    <location>
        <begin position="236"/>
        <end position="267"/>
    </location>
</feature>
<dbReference type="RefSeq" id="XP_073558991.1">
    <property type="nucleotide sequence ID" value="XM_073702280.1"/>
</dbReference>